<dbReference type="EMBL" id="LR586016">
    <property type="protein sequence ID" value="VIP01783.1"/>
    <property type="molecule type" value="Genomic_DNA"/>
</dbReference>
<evidence type="ECO:0000256" key="1">
    <source>
        <dbReference type="ARBA" id="ARBA00008950"/>
    </source>
</evidence>
<keyword evidence="5" id="KW-1185">Reference proteome</keyword>
<dbReference type="RefSeq" id="WP_162657032.1">
    <property type="nucleotide sequence ID" value="NZ_LR593887.1"/>
</dbReference>
<dbReference type="Gene3D" id="3.60.21.10">
    <property type="match status" value="1"/>
</dbReference>
<dbReference type="InterPro" id="IPR029052">
    <property type="entry name" value="Metallo-depent_PP-like"/>
</dbReference>
<dbReference type="PANTHER" id="PTHR43165">
    <property type="entry name" value="METALLOPHOSPHOESTERASE"/>
    <property type="match status" value="1"/>
</dbReference>
<dbReference type="EMBL" id="LR593887">
    <property type="protein sequence ID" value="VTR99436.1"/>
    <property type="molecule type" value="Genomic_DNA"/>
</dbReference>
<dbReference type="Pfam" id="PF12850">
    <property type="entry name" value="Metallophos_2"/>
    <property type="match status" value="1"/>
</dbReference>
<dbReference type="InterPro" id="IPR000979">
    <property type="entry name" value="Phosphodiesterase_MJ0936/Vps29"/>
</dbReference>
<reference evidence="4" key="1">
    <citation type="submission" date="2019-04" db="EMBL/GenBank/DDBJ databases">
        <authorList>
            <consortium name="Science for Life Laboratories"/>
        </authorList>
    </citation>
    <scope>NUCLEOTIDE SEQUENCE</scope>
    <source>
        <strain evidence="4">MBLW1</strain>
    </source>
</reference>
<dbReference type="KEGG" id="tim:GMBLW1_21770"/>
<evidence type="ECO:0000313" key="5">
    <source>
        <dbReference type="Proteomes" id="UP000464378"/>
    </source>
</evidence>
<comment type="cofactor">
    <cofactor evidence="2">
        <name>a divalent metal cation</name>
        <dbReference type="ChEBI" id="CHEBI:60240"/>
    </cofactor>
</comment>
<dbReference type="InterPro" id="IPR053193">
    <property type="entry name" value="MetalloPDE_YfcE-like"/>
</dbReference>
<protein>
    <recommendedName>
        <fullName evidence="2">Phosphoesterase</fullName>
        <ecNumber evidence="2">3.1.4.-</ecNumber>
    </recommendedName>
</protein>
<gene>
    <name evidence="4" type="ORF">GMBLW1_21770</name>
</gene>
<dbReference type="SUPFAM" id="SSF56300">
    <property type="entry name" value="Metallo-dependent phosphatases"/>
    <property type="match status" value="1"/>
</dbReference>
<dbReference type="GO" id="GO:0016787">
    <property type="term" value="F:hydrolase activity"/>
    <property type="evidence" value="ECO:0007669"/>
    <property type="project" value="UniProtKB-UniRule"/>
</dbReference>
<dbReference type="EC" id="3.1.4.-" evidence="2"/>
<dbReference type="GO" id="GO:0046872">
    <property type="term" value="F:metal ion binding"/>
    <property type="evidence" value="ECO:0007669"/>
    <property type="project" value="UniProtKB-KW"/>
</dbReference>
<evidence type="ECO:0000313" key="4">
    <source>
        <dbReference type="EMBL" id="VIP01783.1"/>
    </source>
</evidence>
<evidence type="ECO:0000259" key="3">
    <source>
        <dbReference type="Pfam" id="PF12850"/>
    </source>
</evidence>
<dbReference type="InParanoid" id="A0A6C2YKZ0"/>
<proteinExistence type="inferred from homology"/>
<dbReference type="NCBIfam" id="TIGR00040">
    <property type="entry name" value="yfcE"/>
    <property type="match status" value="1"/>
</dbReference>
<sequence>MRLGILSDTHDELARTQQAVQMLRDAGAEALIHCGDLASPPIVEALAVLPAWFALGNHDSDMVPALQRAAIEFGPVCLGWGGVIEVSGRRVGVAHGHITTDVRRVLADQPEILLSGHSHIPNDAIVGGVRRINPGALHRADAFTVAVLDLASGELQMLRLV</sequence>
<dbReference type="PANTHER" id="PTHR43165:SF1">
    <property type="entry name" value="PHOSPHODIESTERASE MJ0936"/>
    <property type="match status" value="1"/>
</dbReference>
<dbReference type="Proteomes" id="UP000464378">
    <property type="component" value="Chromosome"/>
</dbReference>
<dbReference type="InterPro" id="IPR024654">
    <property type="entry name" value="Calcineurin-like_PHP_lpxH"/>
</dbReference>
<name>A0A6C2YKZ0_9BACT</name>
<feature type="domain" description="Calcineurin-like phosphoesterase" evidence="3">
    <location>
        <begin position="1"/>
        <end position="152"/>
    </location>
</feature>
<dbReference type="AlphaFoldDB" id="A0A6C2YKZ0"/>
<keyword evidence="2" id="KW-0479">Metal-binding</keyword>
<organism evidence="4">
    <name type="scientific">Tuwongella immobilis</name>
    <dbReference type="NCBI Taxonomy" id="692036"/>
    <lineage>
        <taxon>Bacteria</taxon>
        <taxon>Pseudomonadati</taxon>
        <taxon>Planctomycetota</taxon>
        <taxon>Planctomycetia</taxon>
        <taxon>Gemmatales</taxon>
        <taxon>Gemmataceae</taxon>
        <taxon>Tuwongella</taxon>
    </lineage>
</organism>
<comment type="similarity">
    <text evidence="1 2">Belongs to the metallophosphoesterase superfamily. YfcE family.</text>
</comment>
<accession>A0A6C2YKZ0</accession>
<evidence type="ECO:0000256" key="2">
    <source>
        <dbReference type="RuleBase" id="RU362039"/>
    </source>
</evidence>